<dbReference type="GO" id="GO:0051301">
    <property type="term" value="P:cell division"/>
    <property type="evidence" value="ECO:0007669"/>
    <property type="project" value="UniProtKB-KW"/>
</dbReference>
<evidence type="ECO:0000256" key="6">
    <source>
        <dbReference type="SAM" id="Coils"/>
    </source>
</evidence>
<dbReference type="PANTHER" id="PTHR35794:SF1">
    <property type="entry name" value="CELL CYCLE PROTEIN GPSB"/>
    <property type="match status" value="1"/>
</dbReference>
<reference evidence="7 8" key="1">
    <citation type="submission" date="2020-03" db="EMBL/GenBank/DDBJ databases">
        <title>Vagococcus sp. nov., isolated from beetles.</title>
        <authorList>
            <person name="Hyun D.-W."/>
            <person name="Bae J.-W."/>
        </authorList>
    </citation>
    <scope>NUCLEOTIDE SEQUENCE [LARGE SCALE GENOMIC DNA]</scope>
    <source>
        <strain evidence="7 8">HDW17A</strain>
    </source>
</reference>
<dbReference type="InterPro" id="IPR019933">
    <property type="entry name" value="DivIVA_domain"/>
</dbReference>
<dbReference type="NCBIfam" id="TIGR03544">
    <property type="entry name" value="DivI1A_domain"/>
    <property type="match status" value="1"/>
</dbReference>
<dbReference type="InterPro" id="IPR007793">
    <property type="entry name" value="DivIVA_fam"/>
</dbReference>
<protein>
    <submittedName>
        <fullName evidence="7">Cell division regulator GpsB</fullName>
    </submittedName>
</protein>
<dbReference type="NCBIfam" id="NF010725">
    <property type="entry name" value="PRK14127.1"/>
    <property type="match status" value="1"/>
</dbReference>
<comment type="subcellular location">
    <subcellularLocation>
        <location evidence="1">Cytoplasm</location>
    </subcellularLocation>
</comment>
<evidence type="ECO:0000256" key="2">
    <source>
        <dbReference type="ARBA" id="ARBA00022490"/>
    </source>
</evidence>
<dbReference type="RefSeq" id="WP_166007876.1">
    <property type="nucleotide sequence ID" value="NZ_CP049886.1"/>
</dbReference>
<organism evidence="7 8">
    <name type="scientific">Vagococcus coleopterorum</name>
    <dbReference type="NCBI Taxonomy" id="2714946"/>
    <lineage>
        <taxon>Bacteria</taxon>
        <taxon>Bacillati</taxon>
        <taxon>Bacillota</taxon>
        <taxon>Bacilli</taxon>
        <taxon>Lactobacillales</taxon>
        <taxon>Enterococcaceae</taxon>
        <taxon>Vagococcus</taxon>
    </lineage>
</organism>
<dbReference type="KEGG" id="vah:G7081_05080"/>
<evidence type="ECO:0000313" key="7">
    <source>
        <dbReference type="EMBL" id="QIL46487.1"/>
    </source>
</evidence>
<dbReference type="Pfam" id="PF05103">
    <property type="entry name" value="DivIVA"/>
    <property type="match status" value="1"/>
</dbReference>
<proteinExistence type="predicted"/>
<feature type="coiled-coil region" evidence="6">
    <location>
        <begin position="38"/>
        <end position="75"/>
    </location>
</feature>
<dbReference type="EMBL" id="CP049886">
    <property type="protein sequence ID" value="QIL46487.1"/>
    <property type="molecule type" value="Genomic_DNA"/>
</dbReference>
<keyword evidence="2" id="KW-0963">Cytoplasm</keyword>
<dbReference type="PANTHER" id="PTHR35794">
    <property type="entry name" value="CELL DIVISION PROTEIN DIVIVA"/>
    <property type="match status" value="1"/>
</dbReference>
<evidence type="ECO:0000256" key="4">
    <source>
        <dbReference type="ARBA" id="ARBA00023054"/>
    </source>
</evidence>
<evidence type="ECO:0000256" key="3">
    <source>
        <dbReference type="ARBA" id="ARBA00022618"/>
    </source>
</evidence>
<evidence type="ECO:0000313" key="8">
    <source>
        <dbReference type="Proteomes" id="UP000500890"/>
    </source>
</evidence>
<dbReference type="Proteomes" id="UP000500890">
    <property type="component" value="Chromosome"/>
</dbReference>
<keyword evidence="4 6" id="KW-0175">Coiled coil</keyword>
<gene>
    <name evidence="7" type="primary">gpsB</name>
    <name evidence="7" type="ORF">G7081_05080</name>
</gene>
<evidence type="ECO:0000256" key="1">
    <source>
        <dbReference type="ARBA" id="ARBA00004496"/>
    </source>
</evidence>
<name>A0A6G8ANB5_9ENTE</name>
<dbReference type="GO" id="GO:0005737">
    <property type="term" value="C:cytoplasm"/>
    <property type="evidence" value="ECO:0007669"/>
    <property type="project" value="UniProtKB-SubCell"/>
</dbReference>
<keyword evidence="3 7" id="KW-0132">Cell division</keyword>
<keyword evidence="8" id="KW-1185">Reference proteome</keyword>
<accession>A0A6G8ANB5</accession>
<dbReference type="AlphaFoldDB" id="A0A6G8ANB5"/>
<dbReference type="Gene3D" id="6.10.250.660">
    <property type="match status" value="1"/>
</dbReference>
<evidence type="ECO:0000256" key="5">
    <source>
        <dbReference type="ARBA" id="ARBA00023306"/>
    </source>
</evidence>
<sequence length="155" mass="17917">MAINYDAREILQKEFTSKMRGYNPVEVDEFLDGVIKDYETFTRELLSLREENQRLKAKVEQMTKSQETLSRIKQEPVTPTASATNFDILKRLSSLEKEVFGKKLTAEEVVEEVTEIPVFEEATEEVVEATQAEDKFSDTMTVKAIHEDLEQTRTF</sequence>
<keyword evidence="5" id="KW-0131">Cell cycle</keyword>